<evidence type="ECO:0000313" key="1">
    <source>
        <dbReference type="EMBL" id="KAG2441238.1"/>
    </source>
</evidence>
<dbReference type="EMBL" id="JAEHOD010000036">
    <property type="protein sequence ID" value="KAG2441238.1"/>
    <property type="molecule type" value="Genomic_DNA"/>
</dbReference>
<dbReference type="OrthoDB" id="538309at2759"/>
<dbReference type="Pfam" id="PF13424">
    <property type="entry name" value="TPR_12"/>
    <property type="match status" value="1"/>
</dbReference>
<dbReference type="Pfam" id="PF13176">
    <property type="entry name" value="TPR_7"/>
    <property type="match status" value="1"/>
</dbReference>
<dbReference type="SUPFAM" id="SSF48452">
    <property type="entry name" value="TPR-like"/>
    <property type="match status" value="1"/>
</dbReference>
<dbReference type="PANTHER" id="PTHR46082:SF6">
    <property type="entry name" value="AAA+ ATPASE DOMAIN-CONTAINING PROTEIN-RELATED"/>
    <property type="match status" value="1"/>
</dbReference>
<dbReference type="InterPro" id="IPR011990">
    <property type="entry name" value="TPR-like_helical_dom_sf"/>
</dbReference>
<dbReference type="InterPro" id="IPR019734">
    <property type="entry name" value="TPR_rpt"/>
</dbReference>
<reference evidence="1" key="1">
    <citation type="journal article" date="2020" name="bioRxiv">
        <title>Comparative genomics of Chlamydomonas.</title>
        <authorList>
            <person name="Craig R.J."/>
            <person name="Hasan A.R."/>
            <person name="Ness R.W."/>
            <person name="Keightley P.D."/>
        </authorList>
    </citation>
    <scope>NUCLEOTIDE SEQUENCE</scope>
    <source>
        <strain evidence="1">CCAP 11/173</strain>
    </source>
</reference>
<gene>
    <name evidence="1" type="ORF">HYH02_010081</name>
</gene>
<comment type="caution">
    <text evidence="1">The sequence shown here is derived from an EMBL/GenBank/DDBJ whole genome shotgun (WGS) entry which is preliminary data.</text>
</comment>
<dbReference type="Proteomes" id="UP000613740">
    <property type="component" value="Unassembled WGS sequence"/>
</dbReference>
<accession>A0A835W8B1</accession>
<name>A0A835W8B1_9CHLO</name>
<dbReference type="PANTHER" id="PTHR46082">
    <property type="entry name" value="ATP/GTP-BINDING PROTEIN-RELATED"/>
    <property type="match status" value="1"/>
</dbReference>
<organism evidence="1 2">
    <name type="scientific">Chlamydomonas schloesseri</name>
    <dbReference type="NCBI Taxonomy" id="2026947"/>
    <lineage>
        <taxon>Eukaryota</taxon>
        <taxon>Viridiplantae</taxon>
        <taxon>Chlorophyta</taxon>
        <taxon>core chlorophytes</taxon>
        <taxon>Chlorophyceae</taxon>
        <taxon>CS clade</taxon>
        <taxon>Chlamydomonadales</taxon>
        <taxon>Chlamydomonadaceae</taxon>
        <taxon>Chlamydomonas</taxon>
    </lineage>
</organism>
<evidence type="ECO:0008006" key="3">
    <source>
        <dbReference type="Google" id="ProtNLM"/>
    </source>
</evidence>
<sequence>MDLQKKYRSVLMPLEGWQMVEWSEEGLLSQGVEAGADVQRLLSARDRALAKGYEHNMGSRQAEPLYRQALDRTQNAVGRRHRETAAVLASLAECLREQGDRTQAAELFREAWEQRTCFLGPRHPDTLLTAFHLARCLKDLSRLADAETVYRQILEPLKALKRTTYPTAGHALSNLAYCLSEQGRIAEAEQLYRESVQLYEELCQELYGNRDGEGGEGGGERAGDLAALNINQLFLLACCVKKAGRYDEAEQLFGRCLRLVYRKAGGGEGFRPEAEFNAMLIGKLQACVEQQGRTFSLEAALTAVRQRPTTAMPAGAAKKREAERVLALG</sequence>
<dbReference type="Gene3D" id="1.25.40.10">
    <property type="entry name" value="Tetratricopeptide repeat domain"/>
    <property type="match status" value="1"/>
</dbReference>
<dbReference type="SMART" id="SM00028">
    <property type="entry name" value="TPR"/>
    <property type="match status" value="3"/>
</dbReference>
<evidence type="ECO:0000313" key="2">
    <source>
        <dbReference type="Proteomes" id="UP000613740"/>
    </source>
</evidence>
<dbReference type="InterPro" id="IPR053137">
    <property type="entry name" value="NLR-like"/>
</dbReference>
<dbReference type="AlphaFoldDB" id="A0A835W8B1"/>
<protein>
    <recommendedName>
        <fullName evidence="3">Kinesin light chain</fullName>
    </recommendedName>
</protein>
<proteinExistence type="predicted"/>
<keyword evidence="2" id="KW-1185">Reference proteome</keyword>
<dbReference type="Pfam" id="PF13374">
    <property type="entry name" value="TPR_10"/>
    <property type="match status" value="1"/>
</dbReference>